<evidence type="ECO:0000256" key="1">
    <source>
        <dbReference type="PROSITE-ProRule" id="PRU00283"/>
    </source>
</evidence>
<keyword evidence="4" id="KW-1185">Reference proteome</keyword>
<dbReference type="GO" id="GO:0005874">
    <property type="term" value="C:microtubule"/>
    <property type="evidence" value="ECO:0007669"/>
    <property type="project" value="TreeGrafter"/>
</dbReference>
<gene>
    <name evidence="3" type="ORF">PGLA1383_LOCUS47378</name>
</gene>
<keyword evidence="1" id="KW-0067">ATP-binding</keyword>
<dbReference type="PROSITE" id="PS50067">
    <property type="entry name" value="KINESIN_MOTOR_2"/>
    <property type="match status" value="1"/>
</dbReference>
<dbReference type="PANTHER" id="PTHR24115">
    <property type="entry name" value="KINESIN-RELATED"/>
    <property type="match status" value="1"/>
</dbReference>
<dbReference type="OMA" id="NETVFAY"/>
<dbReference type="InterPro" id="IPR036961">
    <property type="entry name" value="Kinesin_motor_dom_sf"/>
</dbReference>
<dbReference type="Pfam" id="PF00225">
    <property type="entry name" value="Kinesin"/>
    <property type="match status" value="1"/>
</dbReference>
<feature type="binding site" evidence="1">
    <location>
        <begin position="20"/>
        <end position="27"/>
    </location>
    <ligand>
        <name>ATP</name>
        <dbReference type="ChEBI" id="CHEBI:30616"/>
    </ligand>
</feature>
<dbReference type="OrthoDB" id="3176171at2759"/>
<dbReference type="GO" id="GO:0008574">
    <property type="term" value="F:plus-end-directed microtubule motor activity"/>
    <property type="evidence" value="ECO:0007669"/>
    <property type="project" value="TreeGrafter"/>
</dbReference>
<dbReference type="GO" id="GO:0030705">
    <property type="term" value="P:cytoskeleton-dependent intracellular transport"/>
    <property type="evidence" value="ECO:0007669"/>
    <property type="project" value="TreeGrafter"/>
</dbReference>
<dbReference type="PRINTS" id="PR00380">
    <property type="entry name" value="KINESINHEAVY"/>
</dbReference>
<evidence type="ECO:0000313" key="3">
    <source>
        <dbReference type="EMBL" id="CAE8631248.1"/>
    </source>
</evidence>
<sequence>VDPVVRGVLGDLSGCVMCYGQTSAGKTHTMEGYEDDLRGLIPRALETVFSNPSAVGEEPAVFHISMMEIYMERLRDLLDPEGEAELVLAEDKHQGVVVRGLREAPATTLQQAIGIWLHGRQHRATAATGMNENSSRSHCIFMIRAERPVGGDRFGFHSSSS</sequence>
<dbReference type="GO" id="GO:0005871">
    <property type="term" value="C:kinesin complex"/>
    <property type="evidence" value="ECO:0007669"/>
    <property type="project" value="TreeGrafter"/>
</dbReference>
<feature type="domain" description="Kinesin motor" evidence="2">
    <location>
        <begin position="1"/>
        <end position="161"/>
    </location>
</feature>
<dbReference type="Proteomes" id="UP000654075">
    <property type="component" value="Unassembled WGS sequence"/>
</dbReference>
<dbReference type="InterPro" id="IPR001752">
    <property type="entry name" value="Kinesin_motor_dom"/>
</dbReference>
<reference evidence="3" key="1">
    <citation type="submission" date="2021-02" db="EMBL/GenBank/DDBJ databases">
        <authorList>
            <person name="Dougan E. K."/>
            <person name="Rhodes N."/>
            <person name="Thang M."/>
            <person name="Chan C."/>
        </authorList>
    </citation>
    <scope>NUCLEOTIDE SEQUENCE</scope>
</reference>
<keyword evidence="1" id="KW-0505">Motor protein</keyword>
<feature type="non-terminal residue" evidence="3">
    <location>
        <position position="161"/>
    </location>
</feature>
<feature type="non-terminal residue" evidence="3">
    <location>
        <position position="1"/>
    </location>
</feature>
<dbReference type="SMART" id="SM00129">
    <property type="entry name" value="KISc"/>
    <property type="match status" value="1"/>
</dbReference>
<dbReference type="GO" id="GO:0016887">
    <property type="term" value="F:ATP hydrolysis activity"/>
    <property type="evidence" value="ECO:0007669"/>
    <property type="project" value="TreeGrafter"/>
</dbReference>
<dbReference type="AlphaFoldDB" id="A0A813H0M2"/>
<keyword evidence="1" id="KW-0547">Nucleotide-binding</keyword>
<evidence type="ECO:0000259" key="2">
    <source>
        <dbReference type="PROSITE" id="PS50067"/>
    </source>
</evidence>
<evidence type="ECO:0000313" key="4">
    <source>
        <dbReference type="Proteomes" id="UP000654075"/>
    </source>
</evidence>
<dbReference type="GO" id="GO:0005524">
    <property type="term" value="F:ATP binding"/>
    <property type="evidence" value="ECO:0007669"/>
    <property type="project" value="UniProtKB-UniRule"/>
</dbReference>
<protein>
    <recommendedName>
        <fullName evidence="2">Kinesin motor domain-containing protein</fullName>
    </recommendedName>
</protein>
<name>A0A813H0M2_POLGL</name>
<comment type="caution">
    <text evidence="3">The sequence shown here is derived from an EMBL/GenBank/DDBJ whole genome shotgun (WGS) entry which is preliminary data.</text>
</comment>
<accession>A0A813H0M2</accession>
<dbReference type="GO" id="GO:0008017">
    <property type="term" value="F:microtubule binding"/>
    <property type="evidence" value="ECO:0007669"/>
    <property type="project" value="InterPro"/>
</dbReference>
<dbReference type="Gene3D" id="3.40.850.10">
    <property type="entry name" value="Kinesin motor domain"/>
    <property type="match status" value="1"/>
</dbReference>
<dbReference type="InterPro" id="IPR027417">
    <property type="entry name" value="P-loop_NTPase"/>
</dbReference>
<dbReference type="SUPFAM" id="SSF52540">
    <property type="entry name" value="P-loop containing nucleoside triphosphate hydrolases"/>
    <property type="match status" value="1"/>
</dbReference>
<comment type="similarity">
    <text evidence="1">Belongs to the TRAFAC class myosin-kinesin ATPase superfamily. Kinesin family.</text>
</comment>
<dbReference type="EMBL" id="CAJNNV010030074">
    <property type="protein sequence ID" value="CAE8631248.1"/>
    <property type="molecule type" value="Genomic_DNA"/>
</dbReference>
<dbReference type="GO" id="GO:0007018">
    <property type="term" value="P:microtubule-based movement"/>
    <property type="evidence" value="ECO:0007669"/>
    <property type="project" value="InterPro"/>
</dbReference>
<dbReference type="PANTHER" id="PTHR24115:SF9">
    <property type="entry name" value="KINESIN HEAVY CHAIN"/>
    <property type="match status" value="1"/>
</dbReference>
<proteinExistence type="inferred from homology"/>
<organism evidence="3 4">
    <name type="scientific">Polarella glacialis</name>
    <name type="common">Dinoflagellate</name>
    <dbReference type="NCBI Taxonomy" id="89957"/>
    <lineage>
        <taxon>Eukaryota</taxon>
        <taxon>Sar</taxon>
        <taxon>Alveolata</taxon>
        <taxon>Dinophyceae</taxon>
        <taxon>Suessiales</taxon>
        <taxon>Suessiaceae</taxon>
        <taxon>Polarella</taxon>
    </lineage>
</organism>
<dbReference type="InterPro" id="IPR027640">
    <property type="entry name" value="Kinesin-like_fam"/>
</dbReference>